<name>A0AAE0G5F7_9CHLO</name>
<organism evidence="1 2">
    <name type="scientific">Cymbomonas tetramitiformis</name>
    <dbReference type="NCBI Taxonomy" id="36881"/>
    <lineage>
        <taxon>Eukaryota</taxon>
        <taxon>Viridiplantae</taxon>
        <taxon>Chlorophyta</taxon>
        <taxon>Pyramimonadophyceae</taxon>
        <taxon>Pyramimonadales</taxon>
        <taxon>Pyramimonadaceae</taxon>
        <taxon>Cymbomonas</taxon>
    </lineage>
</organism>
<comment type="caution">
    <text evidence="1">The sequence shown here is derived from an EMBL/GenBank/DDBJ whole genome shotgun (WGS) entry which is preliminary data.</text>
</comment>
<evidence type="ECO:0000313" key="2">
    <source>
        <dbReference type="Proteomes" id="UP001190700"/>
    </source>
</evidence>
<dbReference type="Proteomes" id="UP001190700">
    <property type="component" value="Unassembled WGS sequence"/>
</dbReference>
<accession>A0AAE0G5F7</accession>
<gene>
    <name evidence="1" type="ORF">CYMTET_19759</name>
</gene>
<dbReference type="EMBL" id="LGRX02009273">
    <property type="protein sequence ID" value="KAK3271916.1"/>
    <property type="molecule type" value="Genomic_DNA"/>
</dbReference>
<dbReference type="AlphaFoldDB" id="A0AAE0G5F7"/>
<proteinExistence type="predicted"/>
<reference evidence="1 2" key="1">
    <citation type="journal article" date="2015" name="Genome Biol. Evol.">
        <title>Comparative Genomics of a Bacterivorous Green Alga Reveals Evolutionary Causalities and Consequences of Phago-Mixotrophic Mode of Nutrition.</title>
        <authorList>
            <person name="Burns J.A."/>
            <person name="Paasch A."/>
            <person name="Narechania A."/>
            <person name="Kim E."/>
        </authorList>
    </citation>
    <scope>NUCLEOTIDE SEQUENCE [LARGE SCALE GENOMIC DNA]</scope>
    <source>
        <strain evidence="1 2">PLY_AMNH</strain>
    </source>
</reference>
<sequence>MVVDFSPTIDDGLPFWRAPIIVVNTYTRPCTPVECTCGAHPKCDKCDCLAADCGCPVVDADVKECECEARTKCQLVLDMHVFHNDDSFLAADLDELIEHHEMQHVPTLSLNETYQLVDTTSKLVPIEEAVKREVYPRVPFAKIV</sequence>
<evidence type="ECO:0000313" key="1">
    <source>
        <dbReference type="EMBL" id="KAK3271916.1"/>
    </source>
</evidence>
<protein>
    <submittedName>
        <fullName evidence="1">Uncharacterized protein</fullName>
    </submittedName>
</protein>
<keyword evidence="2" id="KW-1185">Reference proteome</keyword>